<dbReference type="KEGG" id="nbg:DV706_05150"/>
<feature type="region of interest" description="Disordered" evidence="1">
    <location>
        <begin position="15"/>
        <end position="55"/>
    </location>
</feature>
<sequence length="246" mass="28086">MTDERRAFDRFRRRVRRLEATPLEPPRRSVGSQPAGQVLQQASLSAASRRPDPTRDALATVRTAYRETVMAVPHYDDVYGESRQEHMAGELGLEVTTAVTQGTWNLELKRWLLESIDHALTVRTQLLQAIDDDADAIETFEREVTAFLSTLESLLAQPLARLEFNALRLTRDRILSLQTDCDDLVERRQAQISRRRRLTIAEVGFFEQYCYRDCDGTYPILDLLATCGTLLQRACSRVERYLAAAP</sequence>
<accession>A0A4D6HK44</accession>
<organism evidence="3 4">
    <name type="scientific">Natronorubrum bangense</name>
    <dbReference type="NCBI Taxonomy" id="61858"/>
    <lineage>
        <taxon>Archaea</taxon>
        <taxon>Methanobacteriati</taxon>
        <taxon>Methanobacteriota</taxon>
        <taxon>Stenosarchaea group</taxon>
        <taxon>Halobacteria</taxon>
        <taxon>Halobacteriales</taxon>
        <taxon>Natrialbaceae</taxon>
        <taxon>Natronorubrum</taxon>
    </lineage>
</organism>
<proteinExistence type="predicted"/>
<feature type="compositionally biased region" description="Polar residues" evidence="1">
    <location>
        <begin position="30"/>
        <end position="46"/>
    </location>
</feature>
<dbReference type="AlphaFoldDB" id="A0A4D6HK44"/>
<evidence type="ECO:0000313" key="3">
    <source>
        <dbReference type="EMBL" id="QCC53931.1"/>
    </source>
</evidence>
<evidence type="ECO:0000256" key="1">
    <source>
        <dbReference type="SAM" id="MobiDB-lite"/>
    </source>
</evidence>
<dbReference type="InterPro" id="IPR055684">
    <property type="entry name" value="DUF7260"/>
</dbReference>
<evidence type="ECO:0000259" key="2">
    <source>
        <dbReference type="Pfam" id="PF23921"/>
    </source>
</evidence>
<reference evidence="3 4" key="1">
    <citation type="journal article" date="2019" name="Nat. Commun.">
        <title>A new type of DNA phosphorothioation-based antiviral system in archaea.</title>
        <authorList>
            <person name="Xiong L."/>
            <person name="Liu S."/>
            <person name="Chen S."/>
            <person name="Xiao Y."/>
            <person name="Zhu B."/>
            <person name="Gao Y."/>
            <person name="Zhang Y."/>
            <person name="Chen B."/>
            <person name="Luo J."/>
            <person name="Deng Z."/>
            <person name="Chen X."/>
            <person name="Wang L."/>
            <person name="Chen S."/>
        </authorList>
    </citation>
    <scope>NUCLEOTIDE SEQUENCE [LARGE SCALE GENOMIC DNA]</scope>
    <source>
        <strain evidence="3 4">JCM 10635</strain>
    </source>
</reference>
<protein>
    <recommendedName>
        <fullName evidence="2">DUF7260 domain-containing protein</fullName>
    </recommendedName>
</protein>
<name>A0A4D6HK44_9EURY</name>
<gene>
    <name evidence="3" type="ORF">DV706_05150</name>
</gene>
<dbReference type="RefSeq" id="WP_006066192.1">
    <property type="nucleotide sequence ID" value="NZ_CP031305.1"/>
</dbReference>
<dbReference type="GeneID" id="39850628"/>
<dbReference type="Pfam" id="PF23921">
    <property type="entry name" value="DUF7260"/>
    <property type="match status" value="1"/>
</dbReference>
<evidence type="ECO:0000313" key="4">
    <source>
        <dbReference type="Proteomes" id="UP000296822"/>
    </source>
</evidence>
<feature type="domain" description="DUF7260" evidence="2">
    <location>
        <begin position="2"/>
        <end position="233"/>
    </location>
</feature>
<dbReference type="EMBL" id="CP031305">
    <property type="protein sequence ID" value="QCC53931.1"/>
    <property type="molecule type" value="Genomic_DNA"/>
</dbReference>
<dbReference type="Proteomes" id="UP000296822">
    <property type="component" value="Chromosome"/>
</dbReference>